<keyword evidence="1" id="KW-0966">Cell projection</keyword>
<proteinExistence type="predicted"/>
<gene>
    <name evidence="1" type="ORF">ACFQ4E_14045</name>
</gene>
<reference evidence="2" key="1">
    <citation type="journal article" date="2019" name="Int. J. Syst. Evol. Microbiol.">
        <title>The Global Catalogue of Microorganisms (GCM) 10K type strain sequencing project: providing services to taxonomists for standard genome sequencing and annotation.</title>
        <authorList>
            <consortium name="The Broad Institute Genomics Platform"/>
            <consortium name="The Broad Institute Genome Sequencing Center for Infectious Disease"/>
            <person name="Wu L."/>
            <person name="Ma J."/>
        </authorList>
    </citation>
    <scope>NUCLEOTIDE SEQUENCE [LARGE SCALE GENOMIC DNA]</scope>
    <source>
        <strain evidence="2">CCUG 62953</strain>
    </source>
</reference>
<keyword evidence="1" id="KW-0282">Flagellum</keyword>
<comment type="caution">
    <text evidence="1">The sequence shown here is derived from an EMBL/GenBank/DDBJ whole genome shotgun (WGS) entry which is preliminary data.</text>
</comment>
<evidence type="ECO:0000313" key="1">
    <source>
        <dbReference type="EMBL" id="MFD1343547.1"/>
    </source>
</evidence>
<name>A0ABW3ZL83_9RHOB</name>
<keyword evidence="1" id="KW-0969">Cilium</keyword>
<feature type="non-terminal residue" evidence="1">
    <location>
        <position position="1"/>
    </location>
</feature>
<dbReference type="EMBL" id="JBHTMU010000026">
    <property type="protein sequence ID" value="MFD1343547.1"/>
    <property type="molecule type" value="Genomic_DNA"/>
</dbReference>
<evidence type="ECO:0000313" key="2">
    <source>
        <dbReference type="Proteomes" id="UP001597135"/>
    </source>
</evidence>
<accession>A0ABW3ZL83</accession>
<keyword evidence="2" id="KW-1185">Reference proteome</keyword>
<organism evidence="1 2">
    <name type="scientific">Litorisediminicola beolgyonensis</name>
    <dbReference type="NCBI Taxonomy" id="1173614"/>
    <lineage>
        <taxon>Bacteria</taxon>
        <taxon>Pseudomonadati</taxon>
        <taxon>Pseudomonadota</taxon>
        <taxon>Alphaproteobacteria</taxon>
        <taxon>Rhodobacterales</taxon>
        <taxon>Paracoccaceae</taxon>
        <taxon>Litorisediminicola</taxon>
    </lineage>
</organism>
<dbReference type="Proteomes" id="UP001597135">
    <property type="component" value="Unassembled WGS sequence"/>
</dbReference>
<sequence>PEPASAPLTGEIDDGAGFAPLAPVAAKVEDAARDPGDEDPVDRLRGLIGERKDEAVEILRSWLDDPEEVS</sequence>
<protein>
    <submittedName>
        <fullName evidence="1">Flagellar M-ring protein FliF</fullName>
    </submittedName>
</protein>